<keyword evidence="8 9" id="KW-0472">Membrane</keyword>
<comment type="catalytic activity">
    <reaction evidence="9 10">
        <text>Release of signal peptides from bacterial membrane prolipoproteins. Hydrolyzes -Xaa-Yaa-Zaa-|-(S,diacylglyceryl)Cys-, in which Xaa is hydrophobic (preferably Leu), and Yaa (Ala or Ser) and Zaa (Gly or Ala) have small, neutral side chains.</text>
        <dbReference type="EC" id="3.4.23.36"/>
    </reaction>
</comment>
<evidence type="ECO:0000256" key="8">
    <source>
        <dbReference type="ARBA" id="ARBA00023136"/>
    </source>
</evidence>
<feature type="transmembrane region" description="Helical" evidence="9">
    <location>
        <begin position="21"/>
        <end position="42"/>
    </location>
</feature>
<evidence type="ECO:0000313" key="12">
    <source>
        <dbReference type="EMBL" id="SES64478.1"/>
    </source>
</evidence>
<evidence type="ECO:0000256" key="6">
    <source>
        <dbReference type="ARBA" id="ARBA00022801"/>
    </source>
</evidence>
<keyword evidence="5 9" id="KW-0064">Aspartyl protease</keyword>
<dbReference type="HAMAP" id="MF_00161">
    <property type="entry name" value="LspA"/>
    <property type="match status" value="1"/>
</dbReference>
<feature type="active site" evidence="9">
    <location>
        <position position="135"/>
    </location>
</feature>
<keyword evidence="6 9" id="KW-0378">Hydrolase</keyword>
<evidence type="ECO:0000256" key="3">
    <source>
        <dbReference type="ARBA" id="ARBA00022670"/>
    </source>
</evidence>
<keyword evidence="4 9" id="KW-0812">Transmembrane</keyword>
<dbReference type="AlphaFoldDB" id="A0A1H9Y7X5"/>
<keyword evidence="2 9" id="KW-1003">Cell membrane</keyword>
<accession>A0A1H9Y7X5</accession>
<dbReference type="RefSeq" id="WP_093316556.1">
    <property type="nucleotide sequence ID" value="NZ_FOHV01000001.1"/>
</dbReference>
<dbReference type="GO" id="GO:0005886">
    <property type="term" value="C:plasma membrane"/>
    <property type="evidence" value="ECO:0007669"/>
    <property type="project" value="UniProtKB-SubCell"/>
</dbReference>
<dbReference type="Pfam" id="PF01252">
    <property type="entry name" value="Peptidase_A8"/>
    <property type="match status" value="1"/>
</dbReference>
<feature type="active site" evidence="9">
    <location>
        <position position="153"/>
    </location>
</feature>
<dbReference type="GO" id="GO:0004190">
    <property type="term" value="F:aspartic-type endopeptidase activity"/>
    <property type="evidence" value="ECO:0007669"/>
    <property type="project" value="UniProtKB-UniRule"/>
</dbReference>
<comment type="subcellular location">
    <subcellularLocation>
        <location evidence="9">Cell membrane</location>
        <topology evidence="9">Multi-pass membrane protein</topology>
    </subcellularLocation>
</comment>
<keyword evidence="3 9" id="KW-0645">Protease</keyword>
<dbReference type="NCBIfam" id="TIGR00077">
    <property type="entry name" value="lspA"/>
    <property type="match status" value="1"/>
</dbReference>
<evidence type="ECO:0000313" key="13">
    <source>
        <dbReference type="Proteomes" id="UP000242642"/>
    </source>
</evidence>
<comment type="pathway">
    <text evidence="9">Protein modification; lipoprotein biosynthesis (signal peptide cleavage).</text>
</comment>
<proteinExistence type="inferred from homology"/>
<dbReference type="EC" id="3.4.23.36" evidence="9"/>
<dbReference type="PANTHER" id="PTHR33695:SF1">
    <property type="entry name" value="LIPOPROTEIN SIGNAL PEPTIDASE"/>
    <property type="match status" value="1"/>
</dbReference>
<dbReference type="PROSITE" id="PS00855">
    <property type="entry name" value="SPASE_II"/>
    <property type="match status" value="1"/>
</dbReference>
<keyword evidence="13" id="KW-1185">Reference proteome</keyword>
<feature type="transmembrane region" description="Helical" evidence="9">
    <location>
        <begin position="111"/>
        <end position="134"/>
    </location>
</feature>
<dbReference type="PRINTS" id="PR00781">
    <property type="entry name" value="LIPOSIGPTASE"/>
</dbReference>
<evidence type="ECO:0000256" key="5">
    <source>
        <dbReference type="ARBA" id="ARBA00022750"/>
    </source>
</evidence>
<evidence type="ECO:0000256" key="2">
    <source>
        <dbReference type="ARBA" id="ARBA00022475"/>
    </source>
</evidence>
<evidence type="ECO:0000256" key="1">
    <source>
        <dbReference type="ARBA" id="ARBA00006139"/>
    </source>
</evidence>
<sequence>MNLNLHQNVNDANKITAKKSGLIWLWIAIFVIVLDLTSKFYVLHNFMLGESVPVMPFLNFAYAQNTGAAFGFLSEHSGWQRWFFTLIAVSISSILVYFMRKTPSNHKMINIGYAMVIGGALGNLFDRLVHGFVIDFIDFYIGNWHFATFNIADIAICVGAGLILLDGLFVHKPSQNKNNEANNAN</sequence>
<dbReference type="Proteomes" id="UP000242642">
    <property type="component" value="Unassembled WGS sequence"/>
</dbReference>
<comment type="similarity">
    <text evidence="1 9 11">Belongs to the peptidase A8 family.</text>
</comment>
<dbReference type="InterPro" id="IPR001872">
    <property type="entry name" value="Peptidase_A8"/>
</dbReference>
<dbReference type="OrthoDB" id="9810259at2"/>
<feature type="transmembrane region" description="Helical" evidence="9">
    <location>
        <begin position="146"/>
        <end position="169"/>
    </location>
</feature>
<evidence type="ECO:0000256" key="10">
    <source>
        <dbReference type="RuleBase" id="RU000594"/>
    </source>
</evidence>
<evidence type="ECO:0000256" key="7">
    <source>
        <dbReference type="ARBA" id="ARBA00022989"/>
    </source>
</evidence>
<protein>
    <recommendedName>
        <fullName evidence="9">Lipoprotein signal peptidase</fullName>
        <ecNumber evidence="9">3.4.23.36</ecNumber>
    </recommendedName>
    <alternativeName>
        <fullName evidence="9">Prolipoprotein signal peptidase</fullName>
    </alternativeName>
    <alternativeName>
        <fullName evidence="9">Signal peptidase II</fullName>
        <shortName evidence="9">SPase II</shortName>
    </alternativeName>
</protein>
<keyword evidence="7 9" id="KW-1133">Transmembrane helix</keyword>
<evidence type="ECO:0000256" key="4">
    <source>
        <dbReference type="ARBA" id="ARBA00022692"/>
    </source>
</evidence>
<dbReference type="PANTHER" id="PTHR33695">
    <property type="entry name" value="LIPOPROTEIN SIGNAL PEPTIDASE"/>
    <property type="match status" value="1"/>
</dbReference>
<name>A0A1H9Y7X5_9GAMM</name>
<comment type="function">
    <text evidence="9 10">This protein specifically catalyzes the removal of signal peptides from prolipoproteins.</text>
</comment>
<dbReference type="STRING" id="1123402.SAMN02583745_00087"/>
<feature type="transmembrane region" description="Helical" evidence="9">
    <location>
        <begin position="82"/>
        <end position="99"/>
    </location>
</feature>
<dbReference type="GO" id="GO:0006508">
    <property type="term" value="P:proteolysis"/>
    <property type="evidence" value="ECO:0007669"/>
    <property type="project" value="UniProtKB-KW"/>
</dbReference>
<dbReference type="EMBL" id="FOHV01000001">
    <property type="protein sequence ID" value="SES64478.1"/>
    <property type="molecule type" value="Genomic_DNA"/>
</dbReference>
<organism evidence="12 13">
    <name type="scientific">Thorsellia anophelis DSM 18579</name>
    <dbReference type="NCBI Taxonomy" id="1123402"/>
    <lineage>
        <taxon>Bacteria</taxon>
        <taxon>Pseudomonadati</taxon>
        <taxon>Pseudomonadota</taxon>
        <taxon>Gammaproteobacteria</taxon>
        <taxon>Enterobacterales</taxon>
        <taxon>Thorselliaceae</taxon>
        <taxon>Thorsellia</taxon>
    </lineage>
</organism>
<evidence type="ECO:0000256" key="9">
    <source>
        <dbReference type="HAMAP-Rule" id="MF_00161"/>
    </source>
</evidence>
<evidence type="ECO:0000256" key="11">
    <source>
        <dbReference type="RuleBase" id="RU004181"/>
    </source>
</evidence>
<reference evidence="13" key="1">
    <citation type="submission" date="2016-10" db="EMBL/GenBank/DDBJ databases">
        <authorList>
            <person name="Varghese N."/>
            <person name="Submissions S."/>
        </authorList>
    </citation>
    <scope>NUCLEOTIDE SEQUENCE [LARGE SCALE GENOMIC DNA]</scope>
    <source>
        <strain evidence="13">DSM 18579</strain>
    </source>
</reference>
<dbReference type="UniPathway" id="UPA00665"/>
<gene>
    <name evidence="9" type="primary">lspA</name>
    <name evidence="12" type="ORF">SAMN02583745_00087</name>
</gene>